<sequence length="553" mass="61647">MNKELFGVFGGIDAFRALRDEAEFDAVLEGEAVTVGVRDSHLGYPGRTDIHRGENGFCVIWGEAHATADGGPAAELYDSYLEAGREGLAAANGSYVAVVEHDGQALVATDAIRSWECFYTDVDGVRLFGTDLATVASVPAALPLDDRAPFEFLHLGTVLGEKTLFEPVRRIPFDGYLAADDVGELRRFVYEPREFDYAGELSDRLWRAIQRRRSLPDRKGILLSAGQDSRSMLVGVPDITHSYTVGWADSQEAAVAQQLATQYGLAHEVLAPDARYLDDRKVLYSQGLRESLHIHHAGYDDAIDAETIYHGLLYDTLLKGYFLERDGAELFGTKVSFRSVDPEVDPVSSLLDTLGYLPEGSAQLVDRAGDLLSTRGLDVGDAPGDPGEFLADSLGAEFDASMRRADSVHNAMDLLVLRNQPTLSFRHHLADNYVEAFVAADTEIVDWHCRTPPSHRHPETVHEALSNLDDAIFRHRPPSRPRQSNILSQAERFARRKLPLVQSVEPSWPDRTAVYDKYDLDRRLFPDDDAVWKLPTRLKLRLDDLSWWLSIRE</sequence>
<dbReference type="GeneID" id="56029934"/>
<dbReference type="KEGG" id="halg:HUG10_13835"/>
<name>A0A7D5K8U6_9EURY</name>
<dbReference type="InterPro" id="IPR029055">
    <property type="entry name" value="Ntn_hydrolases_N"/>
</dbReference>
<dbReference type="EMBL" id="CP058529">
    <property type="protein sequence ID" value="QLG28559.1"/>
    <property type="molecule type" value="Genomic_DNA"/>
</dbReference>
<dbReference type="Gene3D" id="3.40.50.620">
    <property type="entry name" value="HUPs"/>
    <property type="match status" value="1"/>
</dbReference>
<gene>
    <name evidence="1" type="ORF">HUG10_13835</name>
</gene>
<keyword evidence="2" id="KW-1185">Reference proteome</keyword>
<dbReference type="SUPFAM" id="SSF56235">
    <property type="entry name" value="N-terminal nucleophile aminohydrolases (Ntn hydrolases)"/>
    <property type="match status" value="1"/>
</dbReference>
<evidence type="ECO:0000313" key="2">
    <source>
        <dbReference type="Proteomes" id="UP000509750"/>
    </source>
</evidence>
<organism evidence="1 2">
    <name type="scientific">Halorarum halophilum</name>
    <dbReference type="NCBI Taxonomy" id="2743090"/>
    <lineage>
        <taxon>Archaea</taxon>
        <taxon>Methanobacteriati</taxon>
        <taxon>Methanobacteriota</taxon>
        <taxon>Stenosarchaea group</taxon>
        <taxon>Halobacteria</taxon>
        <taxon>Halobacteriales</taxon>
        <taxon>Haloferacaceae</taxon>
        <taxon>Halorarum</taxon>
    </lineage>
</organism>
<accession>A0A7D5K8U6</accession>
<evidence type="ECO:0000313" key="1">
    <source>
        <dbReference type="EMBL" id="QLG28559.1"/>
    </source>
</evidence>
<protein>
    <recommendedName>
        <fullName evidence="3">Asparagine synthase (Glutamine-hydrolysing)</fullName>
    </recommendedName>
</protein>
<dbReference type="RefSeq" id="WP_179170133.1">
    <property type="nucleotide sequence ID" value="NZ_CP058529.1"/>
</dbReference>
<dbReference type="InterPro" id="IPR014729">
    <property type="entry name" value="Rossmann-like_a/b/a_fold"/>
</dbReference>
<dbReference type="Proteomes" id="UP000509750">
    <property type="component" value="Chromosome"/>
</dbReference>
<reference evidence="1 2" key="1">
    <citation type="submission" date="2020-07" db="EMBL/GenBank/DDBJ databases">
        <title>Gai3-2, isolated from salt lake.</title>
        <authorList>
            <person name="Cui H."/>
            <person name="Shi X."/>
        </authorList>
    </citation>
    <scope>NUCLEOTIDE SEQUENCE [LARGE SCALE GENOMIC DNA]</scope>
    <source>
        <strain evidence="1 2">Gai3-2</strain>
    </source>
</reference>
<dbReference type="AlphaFoldDB" id="A0A7D5K8U6"/>
<proteinExistence type="predicted"/>
<dbReference type="SUPFAM" id="SSF52402">
    <property type="entry name" value="Adenine nucleotide alpha hydrolases-like"/>
    <property type="match status" value="1"/>
</dbReference>
<evidence type="ECO:0008006" key="3">
    <source>
        <dbReference type="Google" id="ProtNLM"/>
    </source>
</evidence>